<dbReference type="AlphaFoldDB" id="A0A1J8R825"/>
<dbReference type="EMBL" id="LVVM01001758">
    <property type="protein sequence ID" value="OJA17898.1"/>
    <property type="molecule type" value="Genomic_DNA"/>
</dbReference>
<organism evidence="2 3">
    <name type="scientific">Rhizopogon vesiculosus</name>
    <dbReference type="NCBI Taxonomy" id="180088"/>
    <lineage>
        <taxon>Eukaryota</taxon>
        <taxon>Fungi</taxon>
        <taxon>Dikarya</taxon>
        <taxon>Basidiomycota</taxon>
        <taxon>Agaricomycotina</taxon>
        <taxon>Agaricomycetes</taxon>
        <taxon>Agaricomycetidae</taxon>
        <taxon>Boletales</taxon>
        <taxon>Suillineae</taxon>
        <taxon>Rhizopogonaceae</taxon>
        <taxon>Rhizopogon</taxon>
    </lineage>
</organism>
<comment type="caution">
    <text evidence="2">The sequence shown here is derived from an EMBL/GenBank/DDBJ whole genome shotgun (WGS) entry which is preliminary data.</text>
</comment>
<gene>
    <name evidence="2" type="ORF">AZE42_10385</name>
</gene>
<accession>A0A1J8R825</accession>
<sequence length="130" mass="13553">MKDEYKTMQPLLQASRFRSPHDARTACLSLTEPTSAFNTPGTRSEPPSQTQTPSASPSVSRRSAPSSSPILALDSTTQLVASHGMGVSMGADMVGMGMPLGGSSGFMVVLGETYAVYNPSKISARGAVTQ</sequence>
<dbReference type="STRING" id="180088.A0A1J8R825"/>
<protein>
    <submittedName>
        <fullName evidence="2">Uncharacterized protein</fullName>
    </submittedName>
</protein>
<feature type="compositionally biased region" description="Polar residues" evidence="1">
    <location>
        <begin position="31"/>
        <end position="42"/>
    </location>
</feature>
<evidence type="ECO:0000313" key="3">
    <source>
        <dbReference type="Proteomes" id="UP000183567"/>
    </source>
</evidence>
<proteinExistence type="predicted"/>
<evidence type="ECO:0000256" key="1">
    <source>
        <dbReference type="SAM" id="MobiDB-lite"/>
    </source>
</evidence>
<dbReference type="Proteomes" id="UP000183567">
    <property type="component" value="Unassembled WGS sequence"/>
</dbReference>
<feature type="region of interest" description="Disordered" evidence="1">
    <location>
        <begin position="1"/>
        <end position="70"/>
    </location>
</feature>
<feature type="compositionally biased region" description="Low complexity" evidence="1">
    <location>
        <begin position="44"/>
        <end position="69"/>
    </location>
</feature>
<keyword evidence="3" id="KW-1185">Reference proteome</keyword>
<reference evidence="2 3" key="1">
    <citation type="submission" date="2016-03" db="EMBL/GenBank/DDBJ databases">
        <title>Comparative genomics of the ectomycorrhizal sister species Rhizopogon vinicolor and Rhizopogon vesiculosus (Basidiomycota: Boletales) reveals a divergence of the mating type B locus.</title>
        <authorList>
            <person name="Mujic A.B."/>
            <person name="Kuo A."/>
            <person name="Tritt A."/>
            <person name="Lipzen A."/>
            <person name="Chen C."/>
            <person name="Johnson J."/>
            <person name="Sharma A."/>
            <person name="Barry K."/>
            <person name="Grigoriev I.V."/>
            <person name="Spatafora J.W."/>
        </authorList>
    </citation>
    <scope>NUCLEOTIDE SEQUENCE [LARGE SCALE GENOMIC DNA]</scope>
    <source>
        <strain evidence="2 3">AM-OR11-056</strain>
    </source>
</reference>
<evidence type="ECO:0000313" key="2">
    <source>
        <dbReference type="EMBL" id="OJA17898.1"/>
    </source>
</evidence>
<name>A0A1J8R825_9AGAM</name>